<dbReference type="SMART" id="SM00342">
    <property type="entry name" value="HTH_ARAC"/>
    <property type="match status" value="1"/>
</dbReference>
<evidence type="ECO:0000256" key="3">
    <source>
        <dbReference type="ARBA" id="ARBA00023163"/>
    </source>
</evidence>
<dbReference type="Gene3D" id="2.60.120.10">
    <property type="entry name" value="Jelly Rolls"/>
    <property type="match status" value="1"/>
</dbReference>
<dbReference type="PRINTS" id="PR00032">
    <property type="entry name" value="HTHARAC"/>
</dbReference>
<dbReference type="GO" id="GO:0043565">
    <property type="term" value="F:sequence-specific DNA binding"/>
    <property type="evidence" value="ECO:0007669"/>
    <property type="project" value="InterPro"/>
</dbReference>
<name>A0A2M9B4T8_9BACT</name>
<dbReference type="InterPro" id="IPR014710">
    <property type="entry name" value="RmlC-like_jellyroll"/>
</dbReference>
<feature type="domain" description="HTH araC/xylS-type" evidence="4">
    <location>
        <begin position="188"/>
        <end position="286"/>
    </location>
</feature>
<dbReference type="InterPro" id="IPR020449">
    <property type="entry name" value="Tscrpt_reg_AraC-type_HTH"/>
</dbReference>
<dbReference type="OrthoDB" id="9793451at2"/>
<sequence>MKAPALPVLALDAFPRAGNNHWYYIQQLETHARQFPHVSEPHAHNFYLVLYITQGQGTHTIDLIAHELRPGSLFFLAPGQVHSWALSADAQGFILFFTAEFYLQYYPASRLAEYPFFAPGHQPVVYLPAAETDILPLLQRVYQEDQVALPNRDAVVGAYVYLTLELAARTFPQEETNSPPAYGQQQVREFSQLLNEHFRQEKSVRYYAERLALTANHLNAICRRILNKTASDLIHERVVAEAKRQLTHSAQSVAQVADAVGFEDASYFTRYFKKYVGQTPEAFRHRS</sequence>
<evidence type="ECO:0000256" key="2">
    <source>
        <dbReference type="ARBA" id="ARBA00023125"/>
    </source>
</evidence>
<dbReference type="Pfam" id="PF02311">
    <property type="entry name" value="AraC_binding"/>
    <property type="match status" value="1"/>
</dbReference>
<keyword evidence="6" id="KW-1185">Reference proteome</keyword>
<dbReference type="EMBL" id="PGFA01000003">
    <property type="protein sequence ID" value="PJJ52936.1"/>
    <property type="molecule type" value="Genomic_DNA"/>
</dbReference>
<evidence type="ECO:0000313" key="5">
    <source>
        <dbReference type="EMBL" id="PJJ52936.1"/>
    </source>
</evidence>
<dbReference type="Gene3D" id="1.10.10.60">
    <property type="entry name" value="Homeodomain-like"/>
    <property type="match status" value="1"/>
</dbReference>
<dbReference type="InterPro" id="IPR009057">
    <property type="entry name" value="Homeodomain-like_sf"/>
</dbReference>
<reference evidence="5 6" key="1">
    <citation type="submission" date="2017-11" db="EMBL/GenBank/DDBJ databases">
        <title>Genomic Encyclopedia of Archaeal and Bacterial Type Strains, Phase II (KMG-II): From Individual Species to Whole Genera.</title>
        <authorList>
            <person name="Goeker M."/>
        </authorList>
    </citation>
    <scope>NUCLEOTIDE SEQUENCE [LARGE SCALE GENOMIC DNA]</scope>
    <source>
        <strain evidence="5 6">DSM 11115</strain>
    </source>
</reference>
<evidence type="ECO:0000313" key="6">
    <source>
        <dbReference type="Proteomes" id="UP000228535"/>
    </source>
</evidence>
<dbReference type="InterPro" id="IPR018060">
    <property type="entry name" value="HTH_AraC"/>
</dbReference>
<gene>
    <name evidence="5" type="ORF">CLV45_3594</name>
</gene>
<proteinExistence type="predicted"/>
<keyword evidence="3" id="KW-0804">Transcription</keyword>
<evidence type="ECO:0000259" key="4">
    <source>
        <dbReference type="PROSITE" id="PS01124"/>
    </source>
</evidence>
<dbReference type="Pfam" id="PF12833">
    <property type="entry name" value="HTH_18"/>
    <property type="match status" value="1"/>
</dbReference>
<dbReference type="SUPFAM" id="SSF51215">
    <property type="entry name" value="Regulatory protein AraC"/>
    <property type="match status" value="1"/>
</dbReference>
<dbReference type="Proteomes" id="UP000228535">
    <property type="component" value="Unassembled WGS sequence"/>
</dbReference>
<dbReference type="AlphaFoldDB" id="A0A2M9B4T8"/>
<evidence type="ECO:0000256" key="1">
    <source>
        <dbReference type="ARBA" id="ARBA00023015"/>
    </source>
</evidence>
<accession>A0A2M9B4T8</accession>
<organism evidence="5 6">
    <name type="scientific">Hymenobacter chitinivorans DSM 11115</name>
    <dbReference type="NCBI Taxonomy" id="1121954"/>
    <lineage>
        <taxon>Bacteria</taxon>
        <taxon>Pseudomonadati</taxon>
        <taxon>Bacteroidota</taxon>
        <taxon>Cytophagia</taxon>
        <taxon>Cytophagales</taxon>
        <taxon>Hymenobacteraceae</taxon>
        <taxon>Hymenobacter</taxon>
    </lineage>
</organism>
<dbReference type="InterPro" id="IPR003313">
    <property type="entry name" value="AraC-bd"/>
</dbReference>
<dbReference type="PROSITE" id="PS01124">
    <property type="entry name" value="HTH_ARAC_FAMILY_2"/>
    <property type="match status" value="1"/>
</dbReference>
<comment type="caution">
    <text evidence="5">The sequence shown here is derived from an EMBL/GenBank/DDBJ whole genome shotgun (WGS) entry which is preliminary data.</text>
</comment>
<keyword evidence="1" id="KW-0805">Transcription regulation</keyword>
<protein>
    <submittedName>
        <fullName evidence="5">AraC-like DNA-binding protein</fullName>
    </submittedName>
</protein>
<dbReference type="SUPFAM" id="SSF46689">
    <property type="entry name" value="Homeodomain-like"/>
    <property type="match status" value="1"/>
</dbReference>
<dbReference type="PANTHER" id="PTHR43280">
    <property type="entry name" value="ARAC-FAMILY TRANSCRIPTIONAL REGULATOR"/>
    <property type="match status" value="1"/>
</dbReference>
<dbReference type="InterPro" id="IPR037923">
    <property type="entry name" value="HTH-like"/>
</dbReference>
<dbReference type="RefSeq" id="WP_100337851.1">
    <property type="nucleotide sequence ID" value="NZ_PGFA01000003.1"/>
</dbReference>
<dbReference type="GO" id="GO:0003700">
    <property type="term" value="F:DNA-binding transcription factor activity"/>
    <property type="evidence" value="ECO:0007669"/>
    <property type="project" value="InterPro"/>
</dbReference>
<dbReference type="PANTHER" id="PTHR43280:SF32">
    <property type="entry name" value="TRANSCRIPTIONAL REGULATORY PROTEIN"/>
    <property type="match status" value="1"/>
</dbReference>
<keyword evidence="2 5" id="KW-0238">DNA-binding</keyword>